<sequence length="270" mass="29349">MTHAFFLPDKEKVMKKSSLAASSVLLALAATLVPASAHAGNPSVVVTSEGDCLEFGEITQITAAQARELVPSRYKVREADGTPGKVNVYMGDYSCAGISVNGGRAKPTMITMATVEISHRDGVEQPWGTTQPLWWGTNQPALTNAVQRLGAPARHVQATRSITPMANGMKLVHNKYSGSGVDHERFAVVEDISSEPVQNFNTPVGYYTGTKGEIQFVYDMQFRAKEQAANSILVSGRDTDLVHKYGFPITLTSKNTLMTGKWTMRAELKR</sequence>
<keyword evidence="1" id="KW-0732">Signal</keyword>
<dbReference type="EMBL" id="FOFT01000002">
    <property type="protein sequence ID" value="SEQ61673.1"/>
    <property type="molecule type" value="Genomic_DNA"/>
</dbReference>
<name>A0A1H9HH39_9PSEU</name>
<accession>A0A1H9HH39</accession>
<protein>
    <submittedName>
        <fullName evidence="2">Uncharacterized protein</fullName>
    </submittedName>
</protein>
<keyword evidence="3" id="KW-1185">Reference proteome</keyword>
<evidence type="ECO:0000313" key="3">
    <source>
        <dbReference type="Proteomes" id="UP000199028"/>
    </source>
</evidence>
<organism evidence="2 3">
    <name type="scientific">Lentzea flaviverrucosa</name>
    <dbReference type="NCBI Taxonomy" id="200379"/>
    <lineage>
        <taxon>Bacteria</taxon>
        <taxon>Bacillati</taxon>
        <taxon>Actinomycetota</taxon>
        <taxon>Actinomycetes</taxon>
        <taxon>Pseudonocardiales</taxon>
        <taxon>Pseudonocardiaceae</taxon>
        <taxon>Lentzea</taxon>
    </lineage>
</organism>
<reference evidence="3" key="1">
    <citation type="submission" date="2016-10" db="EMBL/GenBank/DDBJ databases">
        <authorList>
            <person name="Varghese N."/>
            <person name="Submissions S."/>
        </authorList>
    </citation>
    <scope>NUCLEOTIDE SEQUENCE [LARGE SCALE GENOMIC DNA]</scope>
    <source>
        <strain evidence="3">CGMCC 4.578</strain>
    </source>
</reference>
<feature type="signal peptide" evidence="1">
    <location>
        <begin position="1"/>
        <end position="39"/>
    </location>
</feature>
<dbReference type="Proteomes" id="UP000199028">
    <property type="component" value="Unassembled WGS sequence"/>
</dbReference>
<gene>
    <name evidence="2" type="ORF">SAMN05216195_102878</name>
</gene>
<evidence type="ECO:0000313" key="2">
    <source>
        <dbReference type="EMBL" id="SEQ61673.1"/>
    </source>
</evidence>
<feature type="chain" id="PRO_5039112797" evidence="1">
    <location>
        <begin position="40"/>
        <end position="270"/>
    </location>
</feature>
<evidence type="ECO:0000256" key="1">
    <source>
        <dbReference type="SAM" id="SignalP"/>
    </source>
</evidence>
<proteinExistence type="predicted"/>
<dbReference type="AlphaFoldDB" id="A0A1H9HH39"/>